<keyword evidence="4 6" id="KW-1133">Transmembrane helix</keyword>
<dbReference type="PANTHER" id="PTHR12191:SF2">
    <property type="entry name" value="METAL CATION SYMPORTER ZIP8"/>
    <property type="match status" value="1"/>
</dbReference>
<protein>
    <submittedName>
        <fullName evidence="8">Zinc transporter ZIP8</fullName>
    </submittedName>
</protein>
<reference evidence="8" key="1">
    <citation type="submission" date="2022-03" db="EMBL/GenBank/DDBJ databases">
        <authorList>
            <person name="Alioto T."/>
            <person name="Alioto T."/>
            <person name="Gomez Garrido J."/>
        </authorList>
    </citation>
    <scope>NUCLEOTIDE SEQUENCE</scope>
</reference>
<comment type="similarity">
    <text evidence="2">Belongs to the ZIP transporter (TC 2.A.5) family.</text>
</comment>
<keyword evidence="5 6" id="KW-0472">Membrane</keyword>
<dbReference type="InterPro" id="IPR003689">
    <property type="entry name" value="ZIP"/>
</dbReference>
<dbReference type="GO" id="GO:0005886">
    <property type="term" value="C:plasma membrane"/>
    <property type="evidence" value="ECO:0007669"/>
    <property type="project" value="TreeGrafter"/>
</dbReference>
<feature type="signal peptide" evidence="7">
    <location>
        <begin position="1"/>
        <end position="29"/>
    </location>
</feature>
<dbReference type="GO" id="GO:0071578">
    <property type="term" value="P:zinc ion import across plasma membrane"/>
    <property type="evidence" value="ECO:0007669"/>
    <property type="project" value="TreeGrafter"/>
</dbReference>
<accession>A0AAD1SLT7</accession>
<sequence>MSCLGYIVAARLTCALLVAVWLQPRAVDCQDIENAERFFTEAVLEQYGLNGNISLANVTDIMDVCEKRGENWGASALNQCLSSEDIFKHYGLHNESQITTTNFKNICPAILYRIIAHPCTDEQNAGYQRPSPAEVWGYSFLTVTIINLTSLLGLFITPLINKPYFPKILTYFVGLAIGTLFSNAIFQLIPEAFGFDPKEDNYVAKAVAIFGGFYVLFFVERMLKMILKIYGEGVHTHLEIDNPHHEYHKDAPISKIANGTTVFINSAVVEVNGNQNNDKISVVSSKVQYIMILFL</sequence>
<dbReference type="EMBL" id="OW240917">
    <property type="protein sequence ID" value="CAH2301245.1"/>
    <property type="molecule type" value="Genomic_DNA"/>
</dbReference>
<dbReference type="GO" id="GO:0005385">
    <property type="term" value="F:zinc ion transmembrane transporter activity"/>
    <property type="evidence" value="ECO:0007669"/>
    <property type="project" value="TreeGrafter"/>
</dbReference>
<keyword evidence="3 6" id="KW-0812">Transmembrane</keyword>
<dbReference type="InterPro" id="IPR050799">
    <property type="entry name" value="ZIP_Transporter"/>
</dbReference>
<evidence type="ECO:0000256" key="3">
    <source>
        <dbReference type="ARBA" id="ARBA00022692"/>
    </source>
</evidence>
<dbReference type="Proteomes" id="UP001295444">
    <property type="component" value="Chromosome 06"/>
</dbReference>
<keyword evidence="7" id="KW-0732">Signal</keyword>
<dbReference type="Pfam" id="PF02535">
    <property type="entry name" value="Zip"/>
    <property type="match status" value="1"/>
</dbReference>
<evidence type="ECO:0000256" key="2">
    <source>
        <dbReference type="ARBA" id="ARBA00006939"/>
    </source>
</evidence>
<evidence type="ECO:0000256" key="5">
    <source>
        <dbReference type="ARBA" id="ARBA00023136"/>
    </source>
</evidence>
<feature type="transmembrane region" description="Helical" evidence="6">
    <location>
        <begin position="168"/>
        <end position="190"/>
    </location>
</feature>
<comment type="subcellular location">
    <subcellularLocation>
        <location evidence="1">Membrane</location>
        <topology evidence="1">Multi-pass membrane protein</topology>
    </subcellularLocation>
</comment>
<gene>
    <name evidence="8" type="ORF">PECUL_23A011482</name>
</gene>
<evidence type="ECO:0000313" key="9">
    <source>
        <dbReference type="Proteomes" id="UP001295444"/>
    </source>
</evidence>
<name>A0AAD1SLT7_PELCU</name>
<dbReference type="PANTHER" id="PTHR12191">
    <property type="entry name" value="SOLUTE CARRIER FAMILY 39"/>
    <property type="match status" value="1"/>
</dbReference>
<dbReference type="GO" id="GO:0140410">
    <property type="term" value="F:monoatomic cation:bicarbonate symporter activity"/>
    <property type="evidence" value="ECO:0007669"/>
    <property type="project" value="TreeGrafter"/>
</dbReference>
<feature type="chain" id="PRO_5041980877" evidence="7">
    <location>
        <begin position="30"/>
        <end position="295"/>
    </location>
</feature>
<organism evidence="8 9">
    <name type="scientific">Pelobates cultripes</name>
    <name type="common">Western spadefoot toad</name>
    <dbReference type="NCBI Taxonomy" id="61616"/>
    <lineage>
        <taxon>Eukaryota</taxon>
        <taxon>Metazoa</taxon>
        <taxon>Chordata</taxon>
        <taxon>Craniata</taxon>
        <taxon>Vertebrata</taxon>
        <taxon>Euteleostomi</taxon>
        <taxon>Amphibia</taxon>
        <taxon>Batrachia</taxon>
        <taxon>Anura</taxon>
        <taxon>Pelobatoidea</taxon>
        <taxon>Pelobatidae</taxon>
        <taxon>Pelobates</taxon>
    </lineage>
</organism>
<dbReference type="AlphaFoldDB" id="A0AAD1SLT7"/>
<dbReference type="GO" id="GO:0030003">
    <property type="term" value="P:intracellular monoatomic cation homeostasis"/>
    <property type="evidence" value="ECO:0007669"/>
    <property type="project" value="TreeGrafter"/>
</dbReference>
<evidence type="ECO:0000256" key="1">
    <source>
        <dbReference type="ARBA" id="ARBA00004141"/>
    </source>
</evidence>
<evidence type="ECO:0000256" key="4">
    <source>
        <dbReference type="ARBA" id="ARBA00022989"/>
    </source>
</evidence>
<feature type="transmembrane region" description="Helical" evidence="6">
    <location>
        <begin position="202"/>
        <end position="219"/>
    </location>
</feature>
<proteinExistence type="inferred from homology"/>
<evidence type="ECO:0000313" key="8">
    <source>
        <dbReference type="EMBL" id="CAH2301245.1"/>
    </source>
</evidence>
<feature type="transmembrane region" description="Helical" evidence="6">
    <location>
        <begin position="135"/>
        <end position="156"/>
    </location>
</feature>
<keyword evidence="9" id="KW-1185">Reference proteome</keyword>
<evidence type="ECO:0000256" key="7">
    <source>
        <dbReference type="SAM" id="SignalP"/>
    </source>
</evidence>
<evidence type="ECO:0000256" key="6">
    <source>
        <dbReference type="SAM" id="Phobius"/>
    </source>
</evidence>